<dbReference type="Gene3D" id="1.10.472.10">
    <property type="entry name" value="Cyclin-like"/>
    <property type="match status" value="1"/>
</dbReference>
<organism evidence="1 2">
    <name type="scientific">Streblomastix strix</name>
    <dbReference type="NCBI Taxonomy" id="222440"/>
    <lineage>
        <taxon>Eukaryota</taxon>
        <taxon>Metamonada</taxon>
        <taxon>Preaxostyla</taxon>
        <taxon>Oxymonadida</taxon>
        <taxon>Streblomastigidae</taxon>
        <taxon>Streblomastix</taxon>
    </lineage>
</organism>
<dbReference type="AlphaFoldDB" id="A0A5J4UW90"/>
<comment type="caution">
    <text evidence="1">The sequence shown here is derived from an EMBL/GenBank/DDBJ whole genome shotgun (WGS) entry which is preliminary data.</text>
</comment>
<sequence length="197" mass="22350">MQTSNSQAEGEMENDENAEIQTAVGLTELATVVETQVTEMEPKVQFDEQEAKDSLIERFIVNICINIQNVHQSRQNASEIGQKMNLLFNAILTLRSTLSLRILEITLSAIYLSRMWEINSNLITFDSLAKLMIGALIVAHRYSNDDVIPNTRWGEILGLNASTIEQLMDQVLVIMDFQLNVGPEEYQYALDQLTRQQ</sequence>
<evidence type="ECO:0000313" key="2">
    <source>
        <dbReference type="Proteomes" id="UP000324800"/>
    </source>
</evidence>
<evidence type="ECO:0008006" key="3">
    <source>
        <dbReference type="Google" id="ProtNLM"/>
    </source>
</evidence>
<protein>
    <recommendedName>
        <fullName evidence="3">Cyclin N-terminal domain-containing protein</fullName>
    </recommendedName>
</protein>
<gene>
    <name evidence="1" type="ORF">EZS28_029906</name>
</gene>
<reference evidence="1 2" key="1">
    <citation type="submission" date="2019-03" db="EMBL/GenBank/DDBJ databases">
        <title>Single cell metagenomics reveals metabolic interactions within the superorganism composed of flagellate Streblomastix strix and complex community of Bacteroidetes bacteria on its surface.</title>
        <authorList>
            <person name="Treitli S.C."/>
            <person name="Kolisko M."/>
            <person name="Husnik F."/>
            <person name="Keeling P."/>
            <person name="Hampl V."/>
        </authorList>
    </citation>
    <scope>NUCLEOTIDE SEQUENCE [LARGE SCALE GENOMIC DNA]</scope>
    <source>
        <strain evidence="1">ST1C</strain>
    </source>
</reference>
<accession>A0A5J4UW90</accession>
<dbReference type="Proteomes" id="UP000324800">
    <property type="component" value="Unassembled WGS sequence"/>
</dbReference>
<dbReference type="OrthoDB" id="286814at2759"/>
<proteinExistence type="predicted"/>
<name>A0A5J4UW90_9EUKA</name>
<evidence type="ECO:0000313" key="1">
    <source>
        <dbReference type="EMBL" id="KAA6374567.1"/>
    </source>
</evidence>
<dbReference type="CDD" id="cd20557">
    <property type="entry name" value="CYCLIN_ScPCL1-like"/>
    <property type="match status" value="1"/>
</dbReference>
<dbReference type="EMBL" id="SNRW01011874">
    <property type="protein sequence ID" value="KAA6374567.1"/>
    <property type="molecule type" value="Genomic_DNA"/>
</dbReference>